<dbReference type="STRING" id="151894.SAMN04488524_0168"/>
<dbReference type="InterPro" id="IPR010921">
    <property type="entry name" value="Trp_repressor/repl_initiator"/>
</dbReference>
<dbReference type="SUPFAM" id="SSF48295">
    <property type="entry name" value="TrpR-like"/>
    <property type="match status" value="1"/>
</dbReference>
<dbReference type="EMBL" id="FWXT01000001">
    <property type="protein sequence ID" value="SMC39826.1"/>
    <property type="molecule type" value="Genomic_DNA"/>
</dbReference>
<dbReference type="Proteomes" id="UP000192756">
    <property type="component" value="Unassembled WGS sequence"/>
</dbReference>
<dbReference type="OrthoDB" id="839288at2"/>
<name>A0A1W1YUL1_9SPHI</name>
<keyword evidence="2" id="KW-1185">Reference proteome</keyword>
<gene>
    <name evidence="1" type="ORF">SAMN04488524_0168</name>
</gene>
<organism evidence="1 2">
    <name type="scientific">Pedobacter africanus</name>
    <dbReference type="NCBI Taxonomy" id="151894"/>
    <lineage>
        <taxon>Bacteria</taxon>
        <taxon>Pseudomonadati</taxon>
        <taxon>Bacteroidota</taxon>
        <taxon>Sphingobacteriia</taxon>
        <taxon>Sphingobacteriales</taxon>
        <taxon>Sphingobacteriaceae</taxon>
        <taxon>Pedobacter</taxon>
    </lineage>
</organism>
<evidence type="ECO:0000313" key="2">
    <source>
        <dbReference type="Proteomes" id="UP000192756"/>
    </source>
</evidence>
<protein>
    <recommendedName>
        <fullName evidence="3">Transposase</fullName>
    </recommendedName>
</protein>
<sequence>MSITNELPRKGKLGKESIHSDSFRIQVALEYLDGEYSQSQVEKKYGLPELFIVL</sequence>
<accession>A0A1W1YUL1</accession>
<proteinExistence type="predicted"/>
<reference evidence="2" key="1">
    <citation type="submission" date="2017-04" db="EMBL/GenBank/DDBJ databases">
        <authorList>
            <person name="Varghese N."/>
            <person name="Submissions S."/>
        </authorList>
    </citation>
    <scope>NUCLEOTIDE SEQUENCE [LARGE SCALE GENOMIC DNA]</scope>
    <source>
        <strain evidence="2">DSM 12126</strain>
    </source>
</reference>
<dbReference type="AlphaFoldDB" id="A0A1W1YUL1"/>
<evidence type="ECO:0000313" key="1">
    <source>
        <dbReference type="EMBL" id="SMC39826.1"/>
    </source>
</evidence>
<evidence type="ECO:0008006" key="3">
    <source>
        <dbReference type="Google" id="ProtNLM"/>
    </source>
</evidence>
<dbReference type="GO" id="GO:0043565">
    <property type="term" value="F:sequence-specific DNA binding"/>
    <property type="evidence" value="ECO:0007669"/>
    <property type="project" value="InterPro"/>
</dbReference>
<dbReference type="RefSeq" id="WP_159451597.1">
    <property type="nucleotide sequence ID" value="NZ_FWXT01000001.1"/>
</dbReference>